<gene>
    <name evidence="2" type="ORF">EDD40_7217</name>
</gene>
<evidence type="ECO:0000313" key="3">
    <source>
        <dbReference type="Proteomes" id="UP000268727"/>
    </source>
</evidence>
<name>A0A3N1HH26_9PSEU</name>
<dbReference type="AlphaFoldDB" id="A0A3N1HH26"/>
<protein>
    <submittedName>
        <fullName evidence="2">Uncharacterized protein</fullName>
    </submittedName>
</protein>
<evidence type="ECO:0000313" key="2">
    <source>
        <dbReference type="EMBL" id="ROP41774.1"/>
    </source>
</evidence>
<sequence>MRHTRQARRADNGGLRGFGGPHPVGEFRCCGGALLRCGAGLGVTARLLGVVAFDGEGRGAGEERLPRVREANTAMDCPNKTRRSSSAPLSGDRGLLCEGRLI</sequence>
<organism evidence="2 3">
    <name type="scientific">Saccharothrix texasensis</name>
    <dbReference type="NCBI Taxonomy" id="103734"/>
    <lineage>
        <taxon>Bacteria</taxon>
        <taxon>Bacillati</taxon>
        <taxon>Actinomycetota</taxon>
        <taxon>Actinomycetes</taxon>
        <taxon>Pseudonocardiales</taxon>
        <taxon>Pseudonocardiaceae</taxon>
        <taxon>Saccharothrix</taxon>
    </lineage>
</organism>
<dbReference type="RefSeq" id="WP_170185305.1">
    <property type="nucleotide sequence ID" value="NZ_RJKM01000001.1"/>
</dbReference>
<accession>A0A3N1HH26</accession>
<comment type="caution">
    <text evidence="2">The sequence shown here is derived from an EMBL/GenBank/DDBJ whole genome shotgun (WGS) entry which is preliminary data.</text>
</comment>
<dbReference type="Proteomes" id="UP000268727">
    <property type="component" value="Unassembled WGS sequence"/>
</dbReference>
<keyword evidence="3" id="KW-1185">Reference proteome</keyword>
<feature type="region of interest" description="Disordered" evidence="1">
    <location>
        <begin position="1"/>
        <end position="21"/>
    </location>
</feature>
<dbReference type="EMBL" id="RJKM01000001">
    <property type="protein sequence ID" value="ROP41774.1"/>
    <property type="molecule type" value="Genomic_DNA"/>
</dbReference>
<reference evidence="2 3" key="1">
    <citation type="submission" date="2018-11" db="EMBL/GenBank/DDBJ databases">
        <title>Sequencing the genomes of 1000 actinobacteria strains.</title>
        <authorList>
            <person name="Klenk H.-P."/>
        </authorList>
    </citation>
    <scope>NUCLEOTIDE SEQUENCE [LARGE SCALE GENOMIC DNA]</scope>
    <source>
        <strain evidence="2 3">DSM 44231</strain>
    </source>
</reference>
<proteinExistence type="predicted"/>
<evidence type="ECO:0000256" key="1">
    <source>
        <dbReference type="SAM" id="MobiDB-lite"/>
    </source>
</evidence>